<reference evidence="2 3" key="1">
    <citation type="submission" date="2024-04" db="EMBL/GenBank/DDBJ databases">
        <title>Tritrichomonas musculus Genome.</title>
        <authorList>
            <person name="Alves-Ferreira E."/>
            <person name="Grigg M."/>
            <person name="Lorenzi H."/>
            <person name="Galac M."/>
        </authorList>
    </citation>
    <scope>NUCLEOTIDE SEQUENCE [LARGE SCALE GENOMIC DNA]</scope>
    <source>
        <strain evidence="2 3">EAF2021</strain>
    </source>
</reference>
<feature type="region of interest" description="Disordered" evidence="1">
    <location>
        <begin position="1"/>
        <end position="30"/>
    </location>
</feature>
<name>A0ABR2HGA8_9EUKA</name>
<evidence type="ECO:0000313" key="3">
    <source>
        <dbReference type="Proteomes" id="UP001470230"/>
    </source>
</evidence>
<evidence type="ECO:0000256" key="1">
    <source>
        <dbReference type="SAM" id="MobiDB-lite"/>
    </source>
</evidence>
<feature type="region of interest" description="Disordered" evidence="1">
    <location>
        <begin position="80"/>
        <end position="100"/>
    </location>
</feature>
<evidence type="ECO:0000313" key="2">
    <source>
        <dbReference type="EMBL" id="KAK8846471.1"/>
    </source>
</evidence>
<comment type="caution">
    <text evidence="2">The sequence shown here is derived from an EMBL/GenBank/DDBJ whole genome shotgun (WGS) entry which is preliminary data.</text>
</comment>
<organism evidence="2 3">
    <name type="scientific">Tritrichomonas musculus</name>
    <dbReference type="NCBI Taxonomy" id="1915356"/>
    <lineage>
        <taxon>Eukaryota</taxon>
        <taxon>Metamonada</taxon>
        <taxon>Parabasalia</taxon>
        <taxon>Tritrichomonadida</taxon>
        <taxon>Tritrichomonadidae</taxon>
        <taxon>Tritrichomonas</taxon>
    </lineage>
</organism>
<proteinExistence type="predicted"/>
<protein>
    <submittedName>
        <fullName evidence="2">Uncharacterized protein</fullName>
    </submittedName>
</protein>
<keyword evidence="3" id="KW-1185">Reference proteome</keyword>
<sequence length="100" mass="12228">MDYRSFRRCKRERKRKSQKKKSKKWKKNKKKRNQLYFSVLSLLQTHQTEKANFTKPKSASKSSKVPKEIEYENEELHKLLDKKQKENSTLKKRISELEKK</sequence>
<gene>
    <name evidence="2" type="ORF">M9Y10_020494</name>
</gene>
<accession>A0ABR2HGA8</accession>
<dbReference type="EMBL" id="JAPFFF010000029">
    <property type="protein sequence ID" value="KAK8846471.1"/>
    <property type="molecule type" value="Genomic_DNA"/>
</dbReference>
<dbReference type="Proteomes" id="UP001470230">
    <property type="component" value="Unassembled WGS sequence"/>
</dbReference>